<feature type="domain" description="I/LWEQ" evidence="5">
    <location>
        <begin position="389"/>
        <end position="635"/>
    </location>
</feature>
<dbReference type="FunFam" id="1.20.1410.10:FF:000008">
    <property type="entry name" value="Huntingtin interacting protein 1"/>
    <property type="match status" value="1"/>
</dbReference>
<dbReference type="GO" id="GO:0048268">
    <property type="term" value="P:clathrin coat assembly"/>
    <property type="evidence" value="ECO:0007669"/>
    <property type="project" value="TreeGrafter"/>
</dbReference>
<dbReference type="Ensembl" id="ENSUAMT00000017170.1">
    <property type="protein sequence ID" value="ENSUAMP00000015317.1"/>
    <property type="gene ID" value="ENSUAMG00000012072.1"/>
</dbReference>
<dbReference type="SUPFAM" id="SSF109885">
    <property type="entry name" value="I/LWEQ domain"/>
    <property type="match status" value="1"/>
</dbReference>
<dbReference type="Gene3D" id="1.20.5.1700">
    <property type="match status" value="1"/>
</dbReference>
<dbReference type="GO" id="GO:0043325">
    <property type="term" value="F:phosphatidylinositol-3,4-bisphosphate binding"/>
    <property type="evidence" value="ECO:0007669"/>
    <property type="project" value="TreeGrafter"/>
</dbReference>
<feature type="coiled-coil region" evidence="3">
    <location>
        <begin position="601"/>
        <end position="630"/>
    </location>
</feature>
<dbReference type="InterPro" id="IPR032422">
    <property type="entry name" value="HIP1_clath-bd"/>
</dbReference>
<keyword evidence="3" id="KW-0175">Coiled coil</keyword>
<dbReference type="GO" id="GO:0030136">
    <property type="term" value="C:clathrin-coated vesicle"/>
    <property type="evidence" value="ECO:0007669"/>
    <property type="project" value="TreeGrafter"/>
</dbReference>
<name>A0A452R9U9_URSAM</name>
<dbReference type="Pfam" id="PF01608">
    <property type="entry name" value="I_LWEQ"/>
    <property type="match status" value="1"/>
</dbReference>
<evidence type="ECO:0000313" key="6">
    <source>
        <dbReference type="Ensembl" id="ENSUAMP00000015317.1"/>
    </source>
</evidence>
<reference evidence="6" key="2">
    <citation type="submission" date="2025-08" db="UniProtKB">
        <authorList>
            <consortium name="Ensembl"/>
        </authorList>
    </citation>
    <scope>IDENTIFICATION</scope>
</reference>
<dbReference type="GO" id="GO:0007015">
    <property type="term" value="P:actin filament organization"/>
    <property type="evidence" value="ECO:0007669"/>
    <property type="project" value="TreeGrafter"/>
</dbReference>
<dbReference type="GO" id="GO:0032051">
    <property type="term" value="F:clathrin light chain binding"/>
    <property type="evidence" value="ECO:0007669"/>
    <property type="project" value="TreeGrafter"/>
</dbReference>
<evidence type="ECO:0000256" key="3">
    <source>
        <dbReference type="SAM" id="Coils"/>
    </source>
</evidence>
<reference evidence="7" key="1">
    <citation type="submission" date="2016-06" db="EMBL/GenBank/DDBJ databases">
        <title>De novo assembly and RNA-Seq shows season-dependent expression and editing in black bear kidneys.</title>
        <authorList>
            <person name="Korstanje R."/>
            <person name="Srivastava A."/>
            <person name="Sarsani V.K."/>
            <person name="Sheehan S.M."/>
            <person name="Seger R.L."/>
            <person name="Barter M.E."/>
            <person name="Lindqvist C."/>
            <person name="Brody L.C."/>
            <person name="Mullikin J.C."/>
        </authorList>
    </citation>
    <scope>NUCLEOTIDE SEQUENCE [LARGE SCALE GENOMIC DNA]</scope>
</reference>
<dbReference type="GO" id="GO:0006897">
    <property type="term" value="P:endocytosis"/>
    <property type="evidence" value="ECO:0007669"/>
    <property type="project" value="InterPro"/>
</dbReference>
<keyword evidence="2" id="KW-0963">Cytoplasm</keyword>
<gene>
    <name evidence="6" type="primary">HIP1</name>
</gene>
<dbReference type="Proteomes" id="UP000291022">
    <property type="component" value="Unassembled WGS sequence"/>
</dbReference>
<dbReference type="InterPro" id="IPR035964">
    <property type="entry name" value="I/LWEQ_dom_sf"/>
</dbReference>
<dbReference type="PROSITE" id="PS50945">
    <property type="entry name" value="I_LWEQ"/>
    <property type="match status" value="1"/>
</dbReference>
<proteinExistence type="predicted"/>
<feature type="region of interest" description="Disordered" evidence="4">
    <location>
        <begin position="639"/>
        <end position="660"/>
    </location>
</feature>
<feature type="coiled-coil region" evidence="3">
    <location>
        <begin position="106"/>
        <end position="252"/>
    </location>
</feature>
<dbReference type="SMART" id="SM00307">
    <property type="entry name" value="ILWEQ"/>
    <property type="match status" value="1"/>
</dbReference>
<dbReference type="Pfam" id="PF16515">
    <property type="entry name" value="HIP1_clath_bdg"/>
    <property type="match status" value="1"/>
</dbReference>
<dbReference type="GO" id="GO:0051015">
    <property type="term" value="F:actin filament binding"/>
    <property type="evidence" value="ECO:0007669"/>
    <property type="project" value="TreeGrafter"/>
</dbReference>
<dbReference type="Gene3D" id="6.10.250.920">
    <property type="match status" value="1"/>
</dbReference>
<evidence type="ECO:0000259" key="5">
    <source>
        <dbReference type="PROSITE" id="PS50945"/>
    </source>
</evidence>
<dbReference type="InterPro" id="IPR030224">
    <property type="entry name" value="Sla2_fam"/>
</dbReference>
<dbReference type="GO" id="GO:0080025">
    <property type="term" value="F:phosphatidylinositol-3,5-bisphosphate binding"/>
    <property type="evidence" value="ECO:0007669"/>
    <property type="project" value="TreeGrafter"/>
</dbReference>
<sequence>MAHSLAVRLSLSGQANIRSSLIPYSASCQSRPVTCSHVHFYLEDLKESPLSHSPVLAVPRDCIQVKPHTFTEAISVMLGLWLMGRKAKGPSRGRLLTLALDNTGRAQANEQRYSKLKEKYSELVQNHADLLRKNAEVTKQVSVARQAQADLEREKKELEDSFQRISDQTQEQTEVLESLKQELATSKQELQIVRGSLETSAQSEAKWAAQIAELEKERSSLAHAVARREEELSALQEQLEHTQRELSSAKESACQLAKDQRRMLLAESRKAAEHVVQEALRQLEEPTLISCAGSADHLLSKVKSVSSCLEQLEKSWSRYLVCPEDISGLLHAVTLLAHLTSDTMAYVSTTCLRAPPEPADALTEACKQFGKETLLYLASLEEEGTRENDGTAVKSYLSKISAIELLPRGLDIKQEELGDLVDKEMAATSAAIETATARIEVGKHLILGSCTSLMQAIQVLIVASKDLQREIVESGRGTASPKEFYAKNSRWTEGLISASKAVGWGATVMVDAADLVVQGRGKFEELLVCSHEIAASTAQLVAASKVKADKDSPNLARLQQASRGVSQATATVVASTISGKSQIEETDNMDFSSMTLTQIKRQEMDSQVRVLELENDLQKERQKLGELRKKHYELAGVAEGWEEGTEASPPALHGAVTGKE</sequence>
<dbReference type="GO" id="GO:0035615">
    <property type="term" value="F:clathrin adaptor activity"/>
    <property type="evidence" value="ECO:0007669"/>
    <property type="project" value="TreeGrafter"/>
</dbReference>
<evidence type="ECO:0000256" key="4">
    <source>
        <dbReference type="SAM" id="MobiDB-lite"/>
    </source>
</evidence>
<dbReference type="Gene3D" id="1.20.1410.10">
    <property type="entry name" value="I/LWEQ domain"/>
    <property type="match status" value="1"/>
</dbReference>
<evidence type="ECO:0000256" key="2">
    <source>
        <dbReference type="ARBA" id="ARBA00022490"/>
    </source>
</evidence>
<dbReference type="InterPro" id="IPR002558">
    <property type="entry name" value="ILWEQ_dom"/>
</dbReference>
<dbReference type="GO" id="GO:0030864">
    <property type="term" value="C:cortical actin cytoskeleton"/>
    <property type="evidence" value="ECO:0007669"/>
    <property type="project" value="TreeGrafter"/>
</dbReference>
<dbReference type="GO" id="GO:0098793">
    <property type="term" value="C:presynapse"/>
    <property type="evidence" value="ECO:0007669"/>
    <property type="project" value="TreeGrafter"/>
</dbReference>
<dbReference type="PANTHER" id="PTHR10407:SF14">
    <property type="entry name" value="HUNTINGTIN-INTERACTING PROTEIN 1"/>
    <property type="match status" value="1"/>
</dbReference>
<dbReference type="PANTHER" id="PTHR10407">
    <property type="entry name" value="HUNTINGTIN INTERACTING PROTEIN 1"/>
    <property type="match status" value="1"/>
</dbReference>
<dbReference type="AlphaFoldDB" id="A0A452R9U9"/>
<dbReference type="GeneTree" id="ENSGT00940000153594"/>
<accession>A0A452R9U9</accession>
<organism evidence="6 7">
    <name type="scientific">Ursus americanus</name>
    <name type="common">American black bear</name>
    <name type="synonym">Euarctos americanus</name>
    <dbReference type="NCBI Taxonomy" id="9643"/>
    <lineage>
        <taxon>Eukaryota</taxon>
        <taxon>Metazoa</taxon>
        <taxon>Chordata</taxon>
        <taxon>Craniata</taxon>
        <taxon>Vertebrata</taxon>
        <taxon>Euteleostomi</taxon>
        <taxon>Mammalia</taxon>
        <taxon>Eutheria</taxon>
        <taxon>Laurasiatheria</taxon>
        <taxon>Carnivora</taxon>
        <taxon>Caniformia</taxon>
        <taxon>Ursidae</taxon>
        <taxon>Ursus</taxon>
    </lineage>
</organism>
<protein>
    <submittedName>
        <fullName evidence="6">Huntingtin interacting protein 1</fullName>
    </submittedName>
</protein>
<reference evidence="6" key="3">
    <citation type="submission" date="2025-09" db="UniProtKB">
        <authorList>
            <consortium name="Ensembl"/>
        </authorList>
    </citation>
    <scope>IDENTIFICATION</scope>
</reference>
<keyword evidence="7" id="KW-1185">Reference proteome</keyword>
<comment type="subcellular location">
    <subcellularLocation>
        <location evidence="1">Cytoplasm</location>
    </subcellularLocation>
</comment>
<evidence type="ECO:0000256" key="1">
    <source>
        <dbReference type="ARBA" id="ARBA00004496"/>
    </source>
</evidence>
<evidence type="ECO:0000313" key="7">
    <source>
        <dbReference type="Proteomes" id="UP000291022"/>
    </source>
</evidence>